<dbReference type="RefSeq" id="XP_070856112.1">
    <property type="nucleotide sequence ID" value="XM_071001647.1"/>
</dbReference>
<dbReference type="InterPro" id="IPR013103">
    <property type="entry name" value="RVT_2"/>
</dbReference>
<evidence type="ECO:0000256" key="3">
    <source>
        <dbReference type="ARBA" id="ARBA00023128"/>
    </source>
</evidence>
<dbReference type="SUPFAM" id="SSF53098">
    <property type="entry name" value="Ribonuclease H-like"/>
    <property type="match status" value="1"/>
</dbReference>
<keyword evidence="2" id="KW-0694">RNA-binding</keyword>
<keyword evidence="5" id="KW-0378">Hydrolase</keyword>
<evidence type="ECO:0000256" key="2">
    <source>
        <dbReference type="ARBA" id="ARBA00022884"/>
    </source>
</evidence>
<dbReference type="InterPro" id="IPR001584">
    <property type="entry name" value="Integrase_cat-core"/>
</dbReference>
<protein>
    <submittedName>
        <fullName evidence="5">Copia protease</fullName>
    </submittedName>
</protein>
<dbReference type="Pfam" id="PF00665">
    <property type="entry name" value="rve"/>
    <property type="match status" value="1"/>
</dbReference>
<dbReference type="InterPro" id="IPR012337">
    <property type="entry name" value="RNaseH-like_sf"/>
</dbReference>
<dbReference type="PANTHER" id="PTHR11439:SF440">
    <property type="entry name" value="INTEGRASE CATALYTIC DOMAIN-CONTAINING PROTEIN"/>
    <property type="match status" value="1"/>
</dbReference>
<comment type="caution">
    <text evidence="5">The sequence shown here is derived from an EMBL/GenBank/DDBJ whole genome shotgun (WGS) entry which is preliminary data.</text>
</comment>
<dbReference type="Proteomes" id="UP001610728">
    <property type="component" value="Unassembled WGS sequence"/>
</dbReference>
<dbReference type="GO" id="GO:0008233">
    <property type="term" value="F:peptidase activity"/>
    <property type="evidence" value="ECO:0007669"/>
    <property type="project" value="UniProtKB-KW"/>
</dbReference>
<dbReference type="InterPro" id="IPR036397">
    <property type="entry name" value="RNaseH_sf"/>
</dbReference>
<dbReference type="PROSITE" id="PS50994">
    <property type="entry name" value="INTEGRASE"/>
    <property type="match status" value="1"/>
</dbReference>
<keyword evidence="6" id="KW-1185">Reference proteome</keyword>
<dbReference type="PANTHER" id="PTHR11439">
    <property type="entry name" value="GAG-POL-RELATED RETROTRANSPOSON"/>
    <property type="match status" value="1"/>
</dbReference>
<evidence type="ECO:0000259" key="4">
    <source>
        <dbReference type="PROSITE" id="PS50994"/>
    </source>
</evidence>
<dbReference type="Gene3D" id="3.30.420.10">
    <property type="entry name" value="Ribonuclease H-like superfamily/Ribonuclease H"/>
    <property type="match status" value="1"/>
</dbReference>
<sequence length="923" mass="103711">MQQLTRTMHNRCGHISNASLVKTVSNTRGSLVQKPKFTASWACDTCLKAKAVHFSPQDSRPPVHAVMDCIHIDVANVGWSSTNDCKYFVVLTDEFTRFRIAAAIPKTTKKAGDIIIDKLKAWSNQTGRKPVKLMLDNGTDVNIQKIKNWASQNGISVVTSPPHMPAQNGVAERSVKEILTKLRIAVADGVPEDCWDLSLSTIVEKINTVVPQDQETSATQKWDSEIARLAGRHPPPSPGIAHWRTLGSKCYITLPESEVANLHLSKITPRAIEGVLIGHEGSHNYIVYSKTNGKIYRTPHVRIIEEIPRAEPTLVSRPLGTLRPTKKDIQANLSNASTGQKNIIYSEVQKNHDTTNDDAIDEIQDGYPHGTDTAKDTLFVLSSFSDPSTPKQALAMSDKWRDAMDKEIETMLSYNVFEFTDRPIDKKLIRLRWVFRIKTDGRYKARLVARGDMQREGFDYGQTFASTSHSDSWRILMATAVMKGRVLRQFDIKAAYLHGIIQEDVYVSVPKELEDYFQRNPHISEHLGYKTGMVIKLKRTLYGLKQSGHEWQKVMKQYLLHMGFKQVPCDPAAYRNENLDITVCTHIDDLLYDGPNEEAVKSFERKLMDRFHGELTEIPKWLLGVTLGFNPNSVELDQIILIDSILEEAGMNECQPSQTPAPLPPSNPWQDRPIDPHDVELDKESADRFRRLVGRLMYVRVMTRPDISPALSRLVSAFNKPRTSHDGMLTHLLRYMNTTKSLKITYTAPQKHVTGPIKAYMYSDSTWVDDPDARSTTGFVIYLAGGPVIWVSRRQNVVARSTLEAELIAMSDAMAAAMFMKSFATQTGHDIEITGFADNKGSLTTANRTDATSRATRHIRADHFYIREKVADGSVALEFVDTKHQIADALTKPLSAPLTKKYNKVLFGGLDPDKAPHESIVIE</sequence>
<evidence type="ECO:0000256" key="1">
    <source>
        <dbReference type="ARBA" id="ARBA00004173"/>
    </source>
</evidence>
<evidence type="ECO:0000313" key="6">
    <source>
        <dbReference type="Proteomes" id="UP001610728"/>
    </source>
</evidence>
<dbReference type="EMBL" id="JABSNW010000009">
    <property type="protein sequence ID" value="KAL2884931.1"/>
    <property type="molecule type" value="Genomic_DNA"/>
</dbReference>
<accession>A0ABR4M9I3</accession>
<keyword evidence="3" id="KW-0496">Mitochondrion</keyword>
<dbReference type="GeneID" id="98121450"/>
<gene>
    <name evidence="5" type="ORF">HOO65_090226</name>
</gene>
<dbReference type="GO" id="GO:0006508">
    <property type="term" value="P:proteolysis"/>
    <property type="evidence" value="ECO:0007669"/>
    <property type="project" value="UniProtKB-KW"/>
</dbReference>
<dbReference type="Pfam" id="PF25597">
    <property type="entry name" value="SH3_retrovirus"/>
    <property type="match status" value="1"/>
</dbReference>
<dbReference type="InterPro" id="IPR043502">
    <property type="entry name" value="DNA/RNA_pol_sf"/>
</dbReference>
<dbReference type="CDD" id="cd09272">
    <property type="entry name" value="RNase_HI_RT_Ty1"/>
    <property type="match status" value="1"/>
</dbReference>
<proteinExistence type="predicted"/>
<organism evidence="5 6">
    <name type="scientific">Ceratocystis lukuohia</name>
    <dbReference type="NCBI Taxonomy" id="2019550"/>
    <lineage>
        <taxon>Eukaryota</taxon>
        <taxon>Fungi</taxon>
        <taxon>Dikarya</taxon>
        <taxon>Ascomycota</taxon>
        <taxon>Pezizomycotina</taxon>
        <taxon>Sordariomycetes</taxon>
        <taxon>Hypocreomycetidae</taxon>
        <taxon>Microascales</taxon>
        <taxon>Ceratocystidaceae</taxon>
        <taxon>Ceratocystis</taxon>
    </lineage>
</organism>
<evidence type="ECO:0000313" key="5">
    <source>
        <dbReference type="EMBL" id="KAL2884931.1"/>
    </source>
</evidence>
<dbReference type="InterPro" id="IPR057670">
    <property type="entry name" value="SH3_retrovirus"/>
</dbReference>
<dbReference type="Pfam" id="PF07727">
    <property type="entry name" value="RVT_2"/>
    <property type="match status" value="1"/>
</dbReference>
<name>A0ABR4M9I3_9PEZI</name>
<reference evidence="5 6" key="1">
    <citation type="submission" date="2020-05" db="EMBL/GenBank/DDBJ databases">
        <title>Ceratocystis lukuohia genome.</title>
        <authorList>
            <person name="Harrington T.C."/>
            <person name="Kim K."/>
            <person name="Mayers C.G."/>
        </authorList>
    </citation>
    <scope>NUCLEOTIDE SEQUENCE [LARGE SCALE GENOMIC DNA]</scope>
    <source>
        <strain evidence="5 6">C4212</strain>
    </source>
</reference>
<dbReference type="SUPFAM" id="SSF56672">
    <property type="entry name" value="DNA/RNA polymerases"/>
    <property type="match status" value="1"/>
</dbReference>
<comment type="subcellular location">
    <subcellularLocation>
        <location evidence="1">Mitochondrion</location>
    </subcellularLocation>
</comment>
<feature type="domain" description="Integrase catalytic" evidence="4">
    <location>
        <begin position="57"/>
        <end position="233"/>
    </location>
</feature>
<keyword evidence="5" id="KW-0645">Protease</keyword>